<dbReference type="InterPro" id="IPR006652">
    <property type="entry name" value="Kelch_1"/>
</dbReference>
<dbReference type="SUPFAM" id="SSF117281">
    <property type="entry name" value="Kelch motif"/>
    <property type="match status" value="1"/>
</dbReference>
<dbReference type="AlphaFoldDB" id="A0A8S9KVN9"/>
<evidence type="ECO:0000313" key="2">
    <source>
        <dbReference type="Proteomes" id="UP000712281"/>
    </source>
</evidence>
<evidence type="ECO:0000313" key="1">
    <source>
        <dbReference type="EMBL" id="KAF2597787.1"/>
    </source>
</evidence>
<dbReference type="Proteomes" id="UP000712281">
    <property type="component" value="Unassembled WGS sequence"/>
</dbReference>
<gene>
    <name evidence="1" type="ORF">F2Q68_00007707</name>
</gene>
<accession>A0A8S9KVN9</accession>
<comment type="caution">
    <text evidence="1">The sequence shown here is derived from an EMBL/GenBank/DDBJ whole genome shotgun (WGS) entry which is preliminary data.</text>
</comment>
<dbReference type="InterPro" id="IPR015915">
    <property type="entry name" value="Kelch-typ_b-propeller"/>
</dbReference>
<protein>
    <submittedName>
        <fullName evidence="1">Uncharacterized protein</fullName>
    </submittedName>
</protein>
<dbReference type="InterPro" id="IPR050354">
    <property type="entry name" value="F-box/kelch-repeat_ARATH"/>
</dbReference>
<organism evidence="1 2">
    <name type="scientific">Brassica cretica</name>
    <name type="common">Mustard</name>
    <dbReference type="NCBI Taxonomy" id="69181"/>
    <lineage>
        <taxon>Eukaryota</taxon>
        <taxon>Viridiplantae</taxon>
        <taxon>Streptophyta</taxon>
        <taxon>Embryophyta</taxon>
        <taxon>Tracheophyta</taxon>
        <taxon>Spermatophyta</taxon>
        <taxon>Magnoliopsida</taxon>
        <taxon>eudicotyledons</taxon>
        <taxon>Gunneridae</taxon>
        <taxon>Pentapetalae</taxon>
        <taxon>rosids</taxon>
        <taxon>malvids</taxon>
        <taxon>Brassicales</taxon>
        <taxon>Brassicaceae</taxon>
        <taxon>Brassiceae</taxon>
        <taxon>Brassica</taxon>
    </lineage>
</organism>
<reference evidence="1" key="1">
    <citation type="submission" date="2019-12" db="EMBL/GenBank/DDBJ databases">
        <title>Genome sequencing and annotation of Brassica cretica.</title>
        <authorList>
            <person name="Studholme D.J."/>
            <person name="Sarris P.F."/>
        </authorList>
    </citation>
    <scope>NUCLEOTIDE SEQUENCE</scope>
    <source>
        <strain evidence="1">PFS-001/15</strain>
        <tissue evidence="1">Leaf</tissue>
    </source>
</reference>
<dbReference type="InterPro" id="IPR037293">
    <property type="entry name" value="Gal_Oxidase_central_sf"/>
</dbReference>
<name>A0A8S9KVN9_BRACR</name>
<proteinExistence type="predicted"/>
<dbReference type="PANTHER" id="PTHR24414:SF115">
    <property type="entry name" value="F-BOX DOMAIN-CONTAINING PROTEIN"/>
    <property type="match status" value="1"/>
</dbReference>
<dbReference type="Pfam" id="PF01344">
    <property type="entry name" value="Kelch_1"/>
    <property type="match status" value="1"/>
</dbReference>
<sequence>MCFSLTVSSTHGTASPINVRASCFRNGMPDRREVYVFGGCGDEADSLNWAEVFDTKTQTWEVLFVFTPKMPLNIVHSVVIDKELIYAVDDEGQDFSYSPSKCLFWTSGKTDSKPGHRSDSLGLEDFQDSFCGSIQPWGLAKTKVQYDINKLCTDPAGNIVIFWNNPDSLELWSAVISLKSCNGGREIKGKIEWSGAVFKLDPLSKSSYSVNVLYSAYVNA</sequence>
<dbReference type="PANTHER" id="PTHR24414">
    <property type="entry name" value="F-BOX/KELCH-REPEAT PROTEIN SKIP4"/>
    <property type="match status" value="1"/>
</dbReference>
<dbReference type="EMBL" id="QGKW02000717">
    <property type="protein sequence ID" value="KAF2597787.1"/>
    <property type="molecule type" value="Genomic_DNA"/>
</dbReference>
<dbReference type="Gene3D" id="2.130.10.80">
    <property type="entry name" value="Galactose oxidase/kelch, beta-propeller"/>
    <property type="match status" value="1"/>
</dbReference>